<dbReference type="STRING" id="1047168.A0A0F4GW22"/>
<evidence type="ECO:0000256" key="3">
    <source>
        <dbReference type="ARBA" id="ARBA00022630"/>
    </source>
</evidence>
<reference evidence="7 8" key="1">
    <citation type="submission" date="2015-03" db="EMBL/GenBank/DDBJ databases">
        <title>RNA-seq based gene annotation and comparative genomics of four Zymoseptoria species reveal species-specific pathogenicity related genes and transposable element activity.</title>
        <authorList>
            <person name="Grandaubert J."/>
            <person name="Bhattacharyya A."/>
            <person name="Stukenbrock E.H."/>
        </authorList>
    </citation>
    <scope>NUCLEOTIDE SEQUENCE [LARGE SCALE GENOMIC DNA]</scope>
    <source>
        <strain evidence="7 8">Zb18110</strain>
    </source>
</reference>
<evidence type="ECO:0000256" key="2">
    <source>
        <dbReference type="ARBA" id="ARBA00010989"/>
    </source>
</evidence>
<dbReference type="PANTHER" id="PTHR10961">
    <property type="entry name" value="PEROXISOMAL SARCOSINE OXIDASE"/>
    <property type="match status" value="1"/>
</dbReference>
<dbReference type="AlphaFoldDB" id="A0A0F4GW22"/>
<evidence type="ECO:0000256" key="1">
    <source>
        <dbReference type="ARBA" id="ARBA00001974"/>
    </source>
</evidence>
<proteinExistence type="inferred from homology"/>
<dbReference type="SUPFAM" id="SSF51905">
    <property type="entry name" value="FAD/NAD(P)-binding domain"/>
    <property type="match status" value="1"/>
</dbReference>
<evidence type="ECO:0000313" key="8">
    <source>
        <dbReference type="Proteomes" id="UP000033647"/>
    </source>
</evidence>
<dbReference type="InterPro" id="IPR006076">
    <property type="entry name" value="FAD-dep_OxRdtase"/>
</dbReference>
<evidence type="ECO:0000259" key="6">
    <source>
        <dbReference type="Pfam" id="PF01266"/>
    </source>
</evidence>
<protein>
    <submittedName>
        <fullName evidence="7">Sarcosine oxidase like protein</fullName>
    </submittedName>
</protein>
<accession>A0A0F4GW22</accession>
<dbReference type="GO" id="GO:0008115">
    <property type="term" value="F:sarcosine oxidase activity"/>
    <property type="evidence" value="ECO:0007669"/>
    <property type="project" value="TreeGrafter"/>
</dbReference>
<dbReference type="Gene3D" id="3.50.50.60">
    <property type="entry name" value="FAD/NAD(P)-binding domain"/>
    <property type="match status" value="1"/>
</dbReference>
<dbReference type="Gene3D" id="3.30.9.10">
    <property type="entry name" value="D-Amino Acid Oxidase, subunit A, domain 2"/>
    <property type="match status" value="1"/>
</dbReference>
<organism evidence="7 8">
    <name type="scientific">Zymoseptoria brevis</name>
    <dbReference type="NCBI Taxonomy" id="1047168"/>
    <lineage>
        <taxon>Eukaryota</taxon>
        <taxon>Fungi</taxon>
        <taxon>Dikarya</taxon>
        <taxon>Ascomycota</taxon>
        <taxon>Pezizomycotina</taxon>
        <taxon>Dothideomycetes</taxon>
        <taxon>Dothideomycetidae</taxon>
        <taxon>Mycosphaerellales</taxon>
        <taxon>Mycosphaerellaceae</taxon>
        <taxon>Zymoseptoria</taxon>
    </lineage>
</organism>
<dbReference type="InterPro" id="IPR045170">
    <property type="entry name" value="MTOX"/>
</dbReference>
<sequence length="499" mass="55011">MSKEPNLSLNHSSKIIIVGAGVFGLSTTLHLLKRGYTNIHLFDRQPFHSNHYSESAGADGASCDINKIVRASYGGQQLYQDLAFKAMPEWQRWNNQLAATPASELPESLSPDLKLWHNVGFLRLSGGVRGLAQSEIDTQANFPAEIKNTQYRVSDSERRKDALKAGIPSSKLDPFDRLSRDLPIDGILDTTAGFVLASHACAWALHLCQRSEHVTTHFGPDHTLHSLLKTGDRVTGITTAAFERHTADFVLIACGGWTPSLLPETEQLLETTAGSILGIHVPESRPDLRTKFSGDNFPVWSWDMGGYGTDSGGFGGIYGLPLTPDNILKIAFRGAKWTSYTRPSQMPSSSTKKTAVSYPETSLTQIPAEAMRVLRTFCATHLPDLLTLDLTTCRLCWYTDSVDNSFLIDFVPKHENLVVASGGSGHGFKFLPVLGEHVVDVMERKKSAYTRLFAWRDVPEGKKNGLEEGPEGWRTLDKQAMVGNEAWRTGKGLEEKSKL</sequence>
<dbReference type="OrthoDB" id="2219495at2759"/>
<comment type="cofactor">
    <cofactor evidence="1">
        <name>FAD</name>
        <dbReference type="ChEBI" id="CHEBI:57692"/>
    </cofactor>
</comment>
<name>A0A0F4GW22_9PEZI</name>
<gene>
    <name evidence="7" type="ORF">TI39_contig285g00028</name>
</gene>
<dbReference type="Pfam" id="PF01266">
    <property type="entry name" value="DAO"/>
    <property type="match status" value="1"/>
</dbReference>
<dbReference type="PANTHER" id="PTHR10961:SF15">
    <property type="entry name" value="FAD DEPENDENT OXIDOREDUCTASE DOMAIN-CONTAINING PROTEIN"/>
    <property type="match status" value="1"/>
</dbReference>
<evidence type="ECO:0000256" key="4">
    <source>
        <dbReference type="ARBA" id="ARBA00022827"/>
    </source>
</evidence>
<evidence type="ECO:0000313" key="7">
    <source>
        <dbReference type="EMBL" id="KJY01630.1"/>
    </source>
</evidence>
<dbReference type="GO" id="GO:0050660">
    <property type="term" value="F:flavin adenine dinucleotide binding"/>
    <property type="evidence" value="ECO:0007669"/>
    <property type="project" value="InterPro"/>
</dbReference>
<comment type="similarity">
    <text evidence="2">Belongs to the MSOX/MTOX family.</text>
</comment>
<dbReference type="Proteomes" id="UP000033647">
    <property type="component" value="Unassembled WGS sequence"/>
</dbReference>
<comment type="caution">
    <text evidence="7">The sequence shown here is derived from an EMBL/GenBank/DDBJ whole genome shotgun (WGS) entry which is preliminary data.</text>
</comment>
<dbReference type="InterPro" id="IPR036188">
    <property type="entry name" value="FAD/NAD-bd_sf"/>
</dbReference>
<keyword evidence="8" id="KW-1185">Reference proteome</keyword>
<keyword evidence="3" id="KW-0285">Flavoprotein</keyword>
<feature type="domain" description="FAD dependent oxidoreductase" evidence="6">
    <location>
        <begin position="14"/>
        <end position="440"/>
    </location>
</feature>
<keyword evidence="5" id="KW-0560">Oxidoreductase</keyword>
<evidence type="ECO:0000256" key="5">
    <source>
        <dbReference type="ARBA" id="ARBA00023002"/>
    </source>
</evidence>
<keyword evidence="4" id="KW-0274">FAD</keyword>
<dbReference type="EMBL" id="LAFY01000277">
    <property type="protein sequence ID" value="KJY01630.1"/>
    <property type="molecule type" value="Genomic_DNA"/>
</dbReference>